<evidence type="ECO:0000259" key="1">
    <source>
        <dbReference type="Pfam" id="PF10369"/>
    </source>
</evidence>
<dbReference type="Pfam" id="PF10369">
    <property type="entry name" value="ALS_ss_C"/>
    <property type="match status" value="1"/>
</dbReference>
<sequence length="74" mass="8290">MKWFDLVLSAYHVVKEQSNSYLQNKTKGASSAFFITGTSEKLELCLSSIRETCNIVEMVRSGIIGLSRSEKTVK</sequence>
<reference evidence="4 5" key="1">
    <citation type="submission" date="2017-03" db="EMBL/GenBank/DDBJ databases">
        <title>Comparative genomics of honeybee gut symbionts reveal geographically distinct and subgroup specific antibiotic resistance.</title>
        <authorList>
            <person name="Ludvigsen J."/>
            <person name="Porcellato D."/>
            <person name="Labee-Lund T.M."/>
            <person name="Amdam G.V."/>
            <person name="Rudi K."/>
        </authorList>
    </citation>
    <scope>NUCLEOTIDE SEQUENCE [LARGE SCALE GENOMIC DNA]</scope>
    <source>
        <strain evidence="2 5">A-7-12</strain>
        <strain evidence="3 4">A-9-12</strain>
    </source>
</reference>
<dbReference type="InterPro" id="IPR019455">
    <property type="entry name" value="Acetolactate_synth_ssu_C"/>
</dbReference>
<dbReference type="Gene3D" id="3.30.70.1150">
    <property type="entry name" value="ACT-like. Chain A, domain 2"/>
    <property type="match status" value="1"/>
</dbReference>
<evidence type="ECO:0000313" key="5">
    <source>
        <dbReference type="Proteomes" id="UP000194977"/>
    </source>
</evidence>
<dbReference type="Proteomes" id="UP000194977">
    <property type="component" value="Unassembled WGS sequence"/>
</dbReference>
<evidence type="ECO:0000313" key="3">
    <source>
        <dbReference type="EMBL" id="OTQ11549.1"/>
    </source>
</evidence>
<gene>
    <name evidence="3" type="ORF">B6C91_01540</name>
    <name evidence="2" type="ORF">B6D08_10810</name>
</gene>
<evidence type="ECO:0000313" key="4">
    <source>
        <dbReference type="Proteomes" id="UP000194800"/>
    </source>
</evidence>
<keyword evidence="4" id="KW-1185">Reference proteome</keyword>
<name>A0A242NFK6_9GAMM</name>
<evidence type="ECO:0000313" key="2">
    <source>
        <dbReference type="EMBL" id="OTP98547.1"/>
    </source>
</evidence>
<dbReference type="Proteomes" id="UP000194800">
    <property type="component" value="Unassembled WGS sequence"/>
</dbReference>
<proteinExistence type="predicted"/>
<comment type="caution">
    <text evidence="2">The sequence shown here is derived from an EMBL/GenBank/DDBJ whole genome shotgun (WGS) entry which is preliminary data.</text>
</comment>
<dbReference type="AlphaFoldDB" id="A0A242NFK6"/>
<dbReference type="InterPro" id="IPR045865">
    <property type="entry name" value="ACT-like_dom_sf"/>
</dbReference>
<dbReference type="SUPFAM" id="SSF55021">
    <property type="entry name" value="ACT-like"/>
    <property type="match status" value="1"/>
</dbReference>
<dbReference type="RefSeq" id="WP_086272471.1">
    <property type="nucleotide sequence ID" value="NZ_MZNE01000087.1"/>
</dbReference>
<dbReference type="OrthoDB" id="9787365at2"/>
<feature type="domain" description="Acetolactate synthase small subunit C-terminal" evidence="1">
    <location>
        <begin position="33"/>
        <end position="68"/>
    </location>
</feature>
<dbReference type="EMBL" id="NART01000004">
    <property type="protein sequence ID" value="OTQ11549.1"/>
    <property type="molecule type" value="Genomic_DNA"/>
</dbReference>
<dbReference type="InterPro" id="IPR027271">
    <property type="entry name" value="Acetolactate_synth/TF_NikR_C"/>
</dbReference>
<protein>
    <recommendedName>
        <fullName evidence="1">Acetolactate synthase small subunit C-terminal domain-containing protein</fullName>
    </recommendedName>
</protein>
<organism evidence="2 5">
    <name type="scientific">Gilliamella apicola</name>
    <dbReference type="NCBI Taxonomy" id="1196095"/>
    <lineage>
        <taxon>Bacteria</taxon>
        <taxon>Pseudomonadati</taxon>
        <taxon>Pseudomonadota</taxon>
        <taxon>Gammaproteobacteria</taxon>
        <taxon>Orbales</taxon>
        <taxon>Orbaceae</taxon>
        <taxon>Gilliamella</taxon>
    </lineage>
</organism>
<accession>A0A242NFK6</accession>
<dbReference type="EMBL" id="NARP01000029">
    <property type="protein sequence ID" value="OTP98547.1"/>
    <property type="molecule type" value="Genomic_DNA"/>
</dbReference>